<comment type="caution">
    <text evidence="13">The sequence shown here is derived from an EMBL/GenBank/DDBJ whole genome shotgun (WGS) entry which is preliminary data.</text>
</comment>
<name>A0A9P7D9D8_9AGAM</name>
<evidence type="ECO:0000256" key="4">
    <source>
        <dbReference type="ARBA" id="ARBA00023010"/>
    </source>
</evidence>
<feature type="region of interest" description="Disordered" evidence="11">
    <location>
        <begin position="408"/>
        <end position="428"/>
    </location>
</feature>
<dbReference type="PANTHER" id="PTHR23058:SF0">
    <property type="entry name" value="PEROXISOMAL MEMBRANE PROTEIN PEX14"/>
    <property type="match status" value="1"/>
</dbReference>
<evidence type="ECO:0000313" key="14">
    <source>
        <dbReference type="Proteomes" id="UP000714275"/>
    </source>
</evidence>
<reference evidence="13" key="1">
    <citation type="journal article" date="2020" name="New Phytol.">
        <title>Comparative genomics reveals dynamic genome evolution in host specialist ectomycorrhizal fungi.</title>
        <authorList>
            <person name="Lofgren L.A."/>
            <person name="Nguyen N.H."/>
            <person name="Vilgalys R."/>
            <person name="Ruytinx J."/>
            <person name="Liao H.L."/>
            <person name="Branco S."/>
            <person name="Kuo A."/>
            <person name="LaButti K."/>
            <person name="Lipzen A."/>
            <person name="Andreopoulos W."/>
            <person name="Pangilinan J."/>
            <person name="Riley R."/>
            <person name="Hundley H."/>
            <person name="Na H."/>
            <person name="Barry K."/>
            <person name="Grigoriev I.V."/>
            <person name="Stajich J.E."/>
            <person name="Kennedy P.G."/>
        </authorList>
    </citation>
    <scope>NUCLEOTIDE SEQUENCE</scope>
    <source>
        <strain evidence="13">DOB743</strain>
    </source>
</reference>
<evidence type="ECO:0000259" key="12">
    <source>
        <dbReference type="PROSITE" id="PS50913"/>
    </source>
</evidence>
<comment type="subcellular location">
    <subcellularLocation>
        <location evidence="9">Peroxisome membrane</location>
    </subcellularLocation>
</comment>
<proteinExistence type="inferred from homology"/>
<keyword evidence="2" id="KW-0813">Transport</keyword>
<evidence type="ECO:0000256" key="2">
    <source>
        <dbReference type="ARBA" id="ARBA00022448"/>
    </source>
</evidence>
<keyword evidence="3" id="KW-0653">Protein transport</keyword>
<evidence type="ECO:0000256" key="11">
    <source>
        <dbReference type="SAM" id="MobiDB-lite"/>
    </source>
</evidence>
<feature type="region of interest" description="Disordered" evidence="11">
    <location>
        <begin position="47"/>
        <end position="75"/>
    </location>
</feature>
<evidence type="ECO:0000256" key="10">
    <source>
        <dbReference type="SAM" id="Coils"/>
    </source>
</evidence>
<dbReference type="GO" id="GO:0005778">
    <property type="term" value="C:peroxisomal membrane"/>
    <property type="evidence" value="ECO:0007669"/>
    <property type="project" value="UniProtKB-SubCell"/>
</dbReference>
<dbReference type="Gene3D" id="1.10.10.10">
    <property type="entry name" value="Winged helix-like DNA-binding domain superfamily/Winged helix DNA-binding domain"/>
    <property type="match status" value="1"/>
</dbReference>
<feature type="domain" description="GRIP" evidence="12">
    <location>
        <begin position="1069"/>
        <end position="1117"/>
    </location>
</feature>
<organism evidence="13 14">
    <name type="scientific">Suillus placidus</name>
    <dbReference type="NCBI Taxonomy" id="48579"/>
    <lineage>
        <taxon>Eukaryota</taxon>
        <taxon>Fungi</taxon>
        <taxon>Dikarya</taxon>
        <taxon>Basidiomycota</taxon>
        <taxon>Agaricomycotina</taxon>
        <taxon>Agaricomycetes</taxon>
        <taxon>Agaricomycetidae</taxon>
        <taxon>Boletales</taxon>
        <taxon>Suillineae</taxon>
        <taxon>Suillaceae</taxon>
        <taxon>Suillus</taxon>
    </lineage>
</organism>
<dbReference type="InterPro" id="IPR000237">
    <property type="entry name" value="GRIP_dom"/>
</dbReference>
<evidence type="ECO:0000256" key="9">
    <source>
        <dbReference type="ARBA" id="ARBA00046271"/>
    </source>
</evidence>
<dbReference type="InterPro" id="IPR036388">
    <property type="entry name" value="WH-like_DNA-bd_sf"/>
</dbReference>
<dbReference type="PANTHER" id="PTHR23058">
    <property type="entry name" value="PEROXISOMAL MEMBRANE PROTEIN PEX14"/>
    <property type="match status" value="1"/>
</dbReference>
<evidence type="ECO:0000256" key="8">
    <source>
        <dbReference type="ARBA" id="ARBA00029691"/>
    </source>
</evidence>
<feature type="compositionally biased region" description="Low complexity" evidence="11">
    <location>
        <begin position="1043"/>
        <end position="1061"/>
    </location>
</feature>
<feature type="coiled-coil region" evidence="10">
    <location>
        <begin position="929"/>
        <end position="1026"/>
    </location>
</feature>
<sequence length="1119" mass="124499">MADADRRELVRNAVSFLSDFTTQQAPIAQRVQFLEAKGLSGPEIEEAMKQAASQTVRSQPAAQPQNHLQSPYQTYGPAPYPSYPSQQWDWRDYFITAVISGSVVYGAVSLFKKYLQPHLMPPAATAYEQDRDGLTAQFDAAEALLKEIQAETEAVKSAVYEQNERVDKVTKDVESVVVEMREGESKTRDEMREIRDEVENIREMLPKMIEKNKETQKESLSELQQELKSLKALLLSRGSAPLTSSPSTPIPLLAGRPSIPSWQLASSAPDQVQQPPLPPQFGLSTSGIPNVFTVSAGSGKLCAAATPSSARQTQSTNQLADAALNNMRRSFASQRPGSPLSRSSSPVSSSIPKSNSTPDPGLRKFTLEERLRASLSVGEASNTTSPAISSRASPVSNAVVVTQHPLSPTSIPLPASPPQASGAQPSDLPSPLSLAANHLQYVSEEGPHATSTTEVPQALAQVPLSMSPEGAHAAEYSVSLPKPISVSTGIEENLQLPNEFPADTDTALPEVDIEALQDRLRLVEQRFSDVSTSFKKLQAERSAVDDVIRELTPLEDVDDATVLRDYLSNMNMKTELTQDELQRLNGKLTRQEERIEELRDTHRLETRSQLDQIHKLRQQLNEAEALVAASQASASHTEEETAKRNAEIERLAVEVAKAKEVAKEEEEKRVKAISLLKTVRQKLVKAEKDRDDALKEIGESKEKDRQERDKERAERARLQSEIDAVNAEREKAVTGLRTQFDKEVAAVKDRSEKELSTARSQFEVEIAALKMSHSTELTLKRSQIATLEASVNNLSRENRTSFEQLQIRQAELESSQHHVGTLQSQHAELQFQLREAQDRLTLLAEEISDLRGEQETRPHGSGAPQEDVSQLISTMEAKYEARLAEIKRNLLIAEKERTESEADWSRKLCDKGRETDELKMIMQSSAKSREEKENTTGVLKSEIEKLAAEVQNHQRHALELQLQVDRMNDAETSFQLRISDAQAEAEGYKSQLENLKAHEVQLRGHIKTLREELRKVQNSAALLERQRNPGVGYWTSRTENPDSRASISSSSDLPSRAASPGPTSPTPSKGDEDINLEYLRNVILQFLEHKEMRPNLVRVLSIILRFTPQETRRLIAKVQ</sequence>
<dbReference type="OrthoDB" id="5549158at2759"/>
<evidence type="ECO:0000256" key="7">
    <source>
        <dbReference type="ARBA" id="ARBA00029502"/>
    </source>
</evidence>
<feature type="compositionally biased region" description="Polar residues" evidence="11">
    <location>
        <begin position="51"/>
        <end position="73"/>
    </location>
</feature>
<keyword evidence="4" id="KW-0811">Translocation</keyword>
<evidence type="ECO:0000313" key="13">
    <source>
        <dbReference type="EMBL" id="KAG1783873.1"/>
    </source>
</evidence>
<feature type="region of interest" description="Disordered" evidence="11">
    <location>
        <begin position="695"/>
        <end position="715"/>
    </location>
</feature>
<dbReference type="GO" id="GO:0016560">
    <property type="term" value="P:protein import into peroxisome matrix, docking"/>
    <property type="evidence" value="ECO:0007669"/>
    <property type="project" value="InterPro"/>
</dbReference>
<feature type="region of interest" description="Disordered" evidence="11">
    <location>
        <begin position="261"/>
        <end position="284"/>
    </location>
</feature>
<evidence type="ECO:0000256" key="6">
    <source>
        <dbReference type="ARBA" id="ARBA00023140"/>
    </source>
</evidence>
<feature type="region of interest" description="Disordered" evidence="11">
    <location>
        <begin position="331"/>
        <end position="364"/>
    </location>
</feature>
<feature type="coiled-coil region" evidence="10">
    <location>
        <begin position="777"/>
        <end position="903"/>
    </location>
</feature>
<dbReference type="InterPro" id="IPR025655">
    <property type="entry name" value="PEX14"/>
</dbReference>
<dbReference type="Proteomes" id="UP000714275">
    <property type="component" value="Unassembled WGS sequence"/>
</dbReference>
<feature type="coiled-coil region" evidence="10">
    <location>
        <begin position="184"/>
        <end position="233"/>
    </location>
</feature>
<evidence type="ECO:0000256" key="5">
    <source>
        <dbReference type="ARBA" id="ARBA00023136"/>
    </source>
</evidence>
<protein>
    <recommendedName>
        <fullName evidence="7">Peroxisomal membrane protein PEX14</fullName>
    </recommendedName>
    <alternativeName>
        <fullName evidence="8">Peroxin-14</fullName>
    </alternativeName>
</protein>
<feature type="compositionally biased region" description="Low complexity" evidence="11">
    <location>
        <begin position="333"/>
        <end position="358"/>
    </location>
</feature>
<keyword evidence="5" id="KW-0472">Membrane</keyword>
<feature type="region of interest" description="Disordered" evidence="11">
    <location>
        <begin position="1031"/>
        <end position="1072"/>
    </location>
</feature>
<dbReference type="EMBL" id="JABBWD010000001">
    <property type="protein sequence ID" value="KAG1783873.1"/>
    <property type="molecule type" value="Genomic_DNA"/>
</dbReference>
<dbReference type="InterPro" id="IPR006785">
    <property type="entry name" value="Pex14_N"/>
</dbReference>
<dbReference type="PROSITE" id="PS50913">
    <property type="entry name" value="GRIP"/>
    <property type="match status" value="1"/>
</dbReference>
<keyword evidence="14" id="KW-1185">Reference proteome</keyword>
<accession>A0A9P7D9D8</accession>
<dbReference type="Pfam" id="PF01465">
    <property type="entry name" value="GRIP"/>
    <property type="match status" value="1"/>
</dbReference>
<dbReference type="GO" id="GO:0005102">
    <property type="term" value="F:signaling receptor binding"/>
    <property type="evidence" value="ECO:0007669"/>
    <property type="project" value="TreeGrafter"/>
</dbReference>
<evidence type="ECO:0000256" key="3">
    <source>
        <dbReference type="ARBA" id="ARBA00022927"/>
    </source>
</evidence>
<comment type="similarity">
    <text evidence="1">Belongs to the peroxin-14 family.</text>
</comment>
<dbReference type="Gene3D" id="1.10.220.60">
    <property type="entry name" value="GRIP domain"/>
    <property type="match status" value="1"/>
</dbReference>
<dbReference type="GO" id="GO:1990429">
    <property type="term" value="C:peroxisomal importomer complex"/>
    <property type="evidence" value="ECO:0007669"/>
    <property type="project" value="TreeGrafter"/>
</dbReference>
<evidence type="ECO:0000256" key="1">
    <source>
        <dbReference type="ARBA" id="ARBA00005443"/>
    </source>
</evidence>
<dbReference type="AlphaFoldDB" id="A0A9P7D9D8"/>
<keyword evidence="6" id="KW-0576">Peroxisome</keyword>
<dbReference type="Pfam" id="PF04695">
    <property type="entry name" value="Pex14_N"/>
    <property type="match status" value="1"/>
</dbReference>
<dbReference type="SMART" id="SM00755">
    <property type="entry name" value="Grip"/>
    <property type="match status" value="1"/>
</dbReference>
<keyword evidence="10" id="KW-0175">Coiled coil</keyword>
<gene>
    <name evidence="13" type="ORF">EV702DRAFT_994923</name>
</gene>